<proteinExistence type="predicted"/>
<organism evidence="1 2">
    <name type="scientific">Williamwhitmania taraxaci</name>
    <dbReference type="NCBI Taxonomy" id="1640674"/>
    <lineage>
        <taxon>Bacteria</taxon>
        <taxon>Pseudomonadati</taxon>
        <taxon>Bacteroidota</taxon>
        <taxon>Bacteroidia</taxon>
        <taxon>Bacteroidales</taxon>
        <taxon>Williamwhitmaniaceae</taxon>
        <taxon>Williamwhitmania</taxon>
    </lineage>
</organism>
<dbReference type="Proteomes" id="UP000199452">
    <property type="component" value="Unassembled WGS sequence"/>
</dbReference>
<protein>
    <submittedName>
        <fullName evidence="1">Uncharacterized protein</fullName>
    </submittedName>
</protein>
<keyword evidence="2" id="KW-1185">Reference proteome</keyword>
<sequence>MFNDDDDFDDDDDDEDDNDLFESDLDRWISNFEHELPKEFVSHPDAHQIELDIFYQNYNSLITPLTKAIERLLPRHYPLFEDELRPKVIERINKIAKDTASTTLIGLFRLVYDQRSGVKIREKYTDFETLKEWYARSPQPQFIGNEYRSAAPKLTDQEWAERVIEVNESIQEEFDEENEPRVEFIDALQSVLLPNYREIENLNSDELFAYAIILSQGYSDYCNDAWLIDCFIEFKLPISDLDLPEYDLEKKIVAIKAKRLEEKNSRLAEETQANCEE</sequence>
<accession>A0A1G6L1Y1</accession>
<dbReference type="STRING" id="1640674.SAMN05216323_102833"/>
<dbReference type="EMBL" id="FMYP01000028">
    <property type="protein sequence ID" value="SDC37332.1"/>
    <property type="molecule type" value="Genomic_DNA"/>
</dbReference>
<evidence type="ECO:0000313" key="2">
    <source>
        <dbReference type="Proteomes" id="UP000199452"/>
    </source>
</evidence>
<evidence type="ECO:0000313" key="1">
    <source>
        <dbReference type="EMBL" id="SDC37332.1"/>
    </source>
</evidence>
<dbReference type="OrthoDB" id="1102063at2"/>
<gene>
    <name evidence="1" type="ORF">SAMN05216323_102833</name>
</gene>
<dbReference type="AlphaFoldDB" id="A0A1G6L1Y1"/>
<name>A0A1G6L1Y1_9BACT</name>
<dbReference type="RefSeq" id="WP_092438068.1">
    <property type="nucleotide sequence ID" value="NZ_FMYP01000028.1"/>
</dbReference>
<reference evidence="1 2" key="1">
    <citation type="submission" date="2016-09" db="EMBL/GenBank/DDBJ databases">
        <authorList>
            <person name="Capua I."/>
            <person name="De Benedictis P."/>
            <person name="Joannis T."/>
            <person name="Lombin L.H."/>
            <person name="Cattoli G."/>
        </authorList>
    </citation>
    <scope>NUCLEOTIDE SEQUENCE [LARGE SCALE GENOMIC DNA]</scope>
    <source>
        <strain evidence="1 2">A7P-90m</strain>
    </source>
</reference>